<keyword evidence="2" id="KW-1185">Reference proteome</keyword>
<dbReference type="AlphaFoldDB" id="A0A162QCF3"/>
<reference evidence="1 2" key="1">
    <citation type="submission" date="2016-04" db="EMBL/GenBank/DDBJ databases">
        <title>Genome sequence of Clostridium magnum DSM 2767.</title>
        <authorList>
            <person name="Poehlein A."/>
            <person name="Uhlig R."/>
            <person name="Fischer R."/>
            <person name="Bahl H."/>
            <person name="Daniel R."/>
        </authorList>
    </citation>
    <scope>NUCLEOTIDE SEQUENCE [LARGE SCALE GENOMIC DNA]</scope>
    <source>
        <strain evidence="1 2">DSM 2767</strain>
    </source>
</reference>
<sequence length="124" mass="14931">MSLKHFSEFYTGKSLLELDREKTFIKWKIFLIDRGIKFDINEKSYFWFSNYLLDFIKDLYDDREETEKDIWYSKNIKGAKKSATSDRLATSINFSDIPIYYKDMVKRYFKTIITKKVGGIVLIY</sequence>
<dbReference type="Proteomes" id="UP000076603">
    <property type="component" value="Unassembled WGS sequence"/>
</dbReference>
<gene>
    <name evidence="1" type="ORF">CLMAG_63100</name>
</gene>
<organism evidence="1 2">
    <name type="scientific">Clostridium magnum DSM 2767</name>
    <dbReference type="NCBI Taxonomy" id="1121326"/>
    <lineage>
        <taxon>Bacteria</taxon>
        <taxon>Bacillati</taxon>
        <taxon>Bacillota</taxon>
        <taxon>Clostridia</taxon>
        <taxon>Eubacteriales</taxon>
        <taxon>Clostridiaceae</taxon>
        <taxon>Clostridium</taxon>
    </lineage>
</organism>
<evidence type="ECO:0000313" key="2">
    <source>
        <dbReference type="Proteomes" id="UP000076603"/>
    </source>
</evidence>
<dbReference type="PATRIC" id="fig|1121326.3.peg.6377"/>
<accession>A0A162QCF3</accession>
<comment type="caution">
    <text evidence="1">The sequence shown here is derived from an EMBL/GenBank/DDBJ whole genome shotgun (WGS) entry which is preliminary data.</text>
</comment>
<evidence type="ECO:0000313" key="1">
    <source>
        <dbReference type="EMBL" id="KZL88383.1"/>
    </source>
</evidence>
<proteinExistence type="predicted"/>
<name>A0A162QCF3_9CLOT</name>
<dbReference type="EMBL" id="LWAE01000020">
    <property type="protein sequence ID" value="KZL88383.1"/>
    <property type="molecule type" value="Genomic_DNA"/>
</dbReference>
<dbReference type="OrthoDB" id="568347at2"/>
<dbReference type="STRING" id="1121326.CLMAG_63100"/>
<protein>
    <submittedName>
        <fullName evidence="1">Uncharacterized protein</fullName>
    </submittedName>
</protein>
<dbReference type="RefSeq" id="WP_066631190.1">
    <property type="nucleotide sequence ID" value="NZ_LWAE01000020.1"/>
</dbReference>